<evidence type="ECO:0000256" key="5">
    <source>
        <dbReference type="ARBA" id="ARBA00022989"/>
    </source>
</evidence>
<organism evidence="9 10">
    <name type="scientific">Gallintestinimicrobium propionicum</name>
    <dbReference type="NCBI Taxonomy" id="2981770"/>
    <lineage>
        <taxon>Bacteria</taxon>
        <taxon>Bacillati</taxon>
        <taxon>Bacillota</taxon>
        <taxon>Clostridia</taxon>
        <taxon>Lachnospirales</taxon>
        <taxon>Lachnospiraceae</taxon>
        <taxon>Gallintestinimicrobium</taxon>
    </lineage>
</organism>
<feature type="transmembrane region" description="Helical" evidence="7">
    <location>
        <begin position="109"/>
        <end position="129"/>
    </location>
</feature>
<dbReference type="RefSeq" id="WP_262586312.1">
    <property type="nucleotide sequence ID" value="NZ_JAJEQF010000058.1"/>
</dbReference>
<evidence type="ECO:0000256" key="6">
    <source>
        <dbReference type="ARBA" id="ARBA00023136"/>
    </source>
</evidence>
<dbReference type="Gene3D" id="1.10.3720.10">
    <property type="entry name" value="MetI-like"/>
    <property type="match status" value="1"/>
</dbReference>
<dbReference type="AlphaFoldDB" id="A0AAE3AZW0"/>
<dbReference type="Proteomes" id="UP001199355">
    <property type="component" value="Unassembled WGS sequence"/>
</dbReference>
<dbReference type="InterPro" id="IPR000515">
    <property type="entry name" value="MetI-like"/>
</dbReference>
<keyword evidence="6 7" id="KW-0472">Membrane</keyword>
<dbReference type="GO" id="GO:0055085">
    <property type="term" value="P:transmembrane transport"/>
    <property type="evidence" value="ECO:0007669"/>
    <property type="project" value="InterPro"/>
</dbReference>
<dbReference type="InterPro" id="IPR035906">
    <property type="entry name" value="MetI-like_sf"/>
</dbReference>
<feature type="transmembrane region" description="Helical" evidence="7">
    <location>
        <begin position="267"/>
        <end position="292"/>
    </location>
</feature>
<comment type="subcellular location">
    <subcellularLocation>
        <location evidence="1 7">Cell membrane</location>
        <topology evidence="1 7">Multi-pass membrane protein</topology>
    </subcellularLocation>
</comment>
<keyword evidence="5 7" id="KW-1133">Transmembrane helix</keyword>
<proteinExistence type="inferred from homology"/>
<dbReference type="PANTHER" id="PTHR30193:SF1">
    <property type="entry name" value="ABC TRANSPORTER PERMEASE PROTEIN YESP-RELATED"/>
    <property type="match status" value="1"/>
</dbReference>
<evidence type="ECO:0000313" key="10">
    <source>
        <dbReference type="Proteomes" id="UP001199355"/>
    </source>
</evidence>
<keyword evidence="10" id="KW-1185">Reference proteome</keyword>
<evidence type="ECO:0000256" key="7">
    <source>
        <dbReference type="RuleBase" id="RU363032"/>
    </source>
</evidence>
<evidence type="ECO:0000256" key="4">
    <source>
        <dbReference type="ARBA" id="ARBA00022692"/>
    </source>
</evidence>
<dbReference type="InterPro" id="IPR051393">
    <property type="entry name" value="ABC_transporter_permease"/>
</dbReference>
<gene>
    <name evidence="9" type="ORF">LKD45_15355</name>
</gene>
<dbReference type="GO" id="GO:0005886">
    <property type="term" value="C:plasma membrane"/>
    <property type="evidence" value="ECO:0007669"/>
    <property type="project" value="UniProtKB-SubCell"/>
</dbReference>
<sequence length="303" mass="33923">MSKKKENKNALHGFLLVMPWFVGFLIFYLYPICSNIGLSFTDKTIWGEGKFVGLKNYYKIFFEDKVFWICLKNTFLWVIFSNVIMLSVSLIIANLLAGKVKGGKFFRTVFYFPCLLPPVAFGVVLGFIFSGSPNGFVNHLFGLGTHGWFSDSTLAMPTAIVSSIWYIGTPMIIFLAAIKGINPSYQEAALIDGAGAVRRFFSVTLPLISQSIIFNFIMGIINGWQVYEHIIPFTKAEGDVIKPYGRDYGLGVLLIHIYEKGFKDFEIAYAAALGIILLIIVLLCTLAGFGLIKKLKLDYQSFD</sequence>
<feature type="transmembrane region" description="Helical" evidence="7">
    <location>
        <begin position="154"/>
        <end position="178"/>
    </location>
</feature>
<protein>
    <submittedName>
        <fullName evidence="9">Sugar ABC transporter permease</fullName>
    </submittedName>
</protein>
<evidence type="ECO:0000256" key="3">
    <source>
        <dbReference type="ARBA" id="ARBA00022475"/>
    </source>
</evidence>
<dbReference type="CDD" id="cd06261">
    <property type="entry name" value="TM_PBP2"/>
    <property type="match status" value="1"/>
</dbReference>
<dbReference type="PROSITE" id="PS50928">
    <property type="entry name" value="ABC_TM1"/>
    <property type="match status" value="1"/>
</dbReference>
<keyword evidence="3" id="KW-1003">Cell membrane</keyword>
<evidence type="ECO:0000256" key="2">
    <source>
        <dbReference type="ARBA" id="ARBA00022448"/>
    </source>
</evidence>
<dbReference type="Pfam" id="PF00528">
    <property type="entry name" value="BPD_transp_1"/>
    <property type="match status" value="1"/>
</dbReference>
<keyword evidence="2 7" id="KW-0813">Transport</keyword>
<comment type="caution">
    <text evidence="9">The sequence shown here is derived from an EMBL/GenBank/DDBJ whole genome shotgun (WGS) entry which is preliminary data.</text>
</comment>
<evidence type="ECO:0000259" key="8">
    <source>
        <dbReference type="PROSITE" id="PS50928"/>
    </source>
</evidence>
<dbReference type="PANTHER" id="PTHR30193">
    <property type="entry name" value="ABC TRANSPORTER PERMEASE PROTEIN"/>
    <property type="match status" value="1"/>
</dbReference>
<accession>A0AAE3AZW0</accession>
<evidence type="ECO:0000313" key="9">
    <source>
        <dbReference type="EMBL" id="MCC2169043.1"/>
    </source>
</evidence>
<feature type="domain" description="ABC transmembrane type-1" evidence="8">
    <location>
        <begin position="71"/>
        <end position="288"/>
    </location>
</feature>
<reference evidence="9 10" key="1">
    <citation type="submission" date="2021-10" db="EMBL/GenBank/DDBJ databases">
        <title>Anaerobic single-cell dispensing facilitates the cultivation of human gut bacteria.</title>
        <authorList>
            <person name="Afrizal A."/>
        </authorList>
    </citation>
    <scope>NUCLEOTIDE SEQUENCE [LARGE SCALE GENOMIC DNA]</scope>
    <source>
        <strain evidence="9 10">CLA-AA-H244</strain>
    </source>
</reference>
<comment type="similarity">
    <text evidence="7">Belongs to the binding-protein-dependent transport system permease family.</text>
</comment>
<feature type="transmembrane region" description="Helical" evidence="7">
    <location>
        <begin position="75"/>
        <end position="97"/>
    </location>
</feature>
<feature type="transmembrane region" description="Helical" evidence="7">
    <location>
        <begin position="199"/>
        <end position="221"/>
    </location>
</feature>
<feature type="transmembrane region" description="Helical" evidence="7">
    <location>
        <begin position="12"/>
        <end position="30"/>
    </location>
</feature>
<evidence type="ECO:0000256" key="1">
    <source>
        <dbReference type="ARBA" id="ARBA00004651"/>
    </source>
</evidence>
<dbReference type="SUPFAM" id="SSF161098">
    <property type="entry name" value="MetI-like"/>
    <property type="match status" value="1"/>
</dbReference>
<keyword evidence="4 7" id="KW-0812">Transmembrane</keyword>
<name>A0AAE3AZW0_9FIRM</name>
<dbReference type="EMBL" id="JAJEQF010000058">
    <property type="protein sequence ID" value="MCC2169043.1"/>
    <property type="molecule type" value="Genomic_DNA"/>
</dbReference>